<dbReference type="AlphaFoldDB" id="D4F0I4"/>
<evidence type="ECO:0000313" key="1">
    <source>
        <dbReference type="EMBL" id="EFE24689.1"/>
    </source>
</evidence>
<reference evidence="1 2" key="1">
    <citation type="submission" date="2010-02" db="EMBL/GenBank/DDBJ databases">
        <authorList>
            <person name="Weinstock G."/>
            <person name="Sodergren E."/>
            <person name="Clifton S."/>
            <person name="Fulton L."/>
            <person name="Fulton B."/>
            <person name="Courtney L."/>
            <person name="Fronick C."/>
            <person name="Harrison M."/>
            <person name="Strong C."/>
            <person name="Farmer C."/>
            <person name="Delahaunty K."/>
            <person name="Markovic C."/>
            <person name="Hall O."/>
            <person name="Minx P."/>
            <person name="Tomlinson C."/>
            <person name="Mitreva M."/>
            <person name="Nelson J."/>
            <person name="Hou S."/>
            <person name="Wollam A."/>
            <person name="Pepin K.H."/>
            <person name="Johnson M."/>
            <person name="Bhonagiri V."/>
            <person name="Zhang X."/>
            <person name="Suruliraj S."/>
            <person name="Warren W."/>
            <person name="Chinwalla A."/>
            <person name="Mardis E.R."/>
            <person name="Wilson R.K."/>
        </authorList>
    </citation>
    <scope>NUCLEOTIDE SEQUENCE [LARGE SCALE GENOMIC DNA]</scope>
    <source>
        <strain evidence="1 2">ATCC 23685</strain>
    </source>
</reference>
<dbReference type="Proteomes" id="UP000003692">
    <property type="component" value="Unassembled WGS sequence"/>
</dbReference>
<proteinExistence type="predicted"/>
<organism evidence="1 2">
    <name type="scientific">Edwardsiella tarda ATCC 23685</name>
    <dbReference type="NCBI Taxonomy" id="500638"/>
    <lineage>
        <taxon>Bacteria</taxon>
        <taxon>Pseudomonadati</taxon>
        <taxon>Pseudomonadota</taxon>
        <taxon>Gammaproteobacteria</taxon>
        <taxon>Enterobacterales</taxon>
        <taxon>Hafniaceae</taxon>
        <taxon>Edwardsiella</taxon>
    </lineage>
</organism>
<sequence>MAENGISLNLEINNQFKNNGLAVNVMKIKFHRDLVSPTKRRVWRFFAV</sequence>
<evidence type="ECO:0000313" key="2">
    <source>
        <dbReference type="Proteomes" id="UP000003692"/>
    </source>
</evidence>
<gene>
    <name evidence="1" type="ORF">EDWATA_00209</name>
</gene>
<dbReference type="EMBL" id="ADGK01000011">
    <property type="protein sequence ID" value="EFE24689.1"/>
    <property type="molecule type" value="Genomic_DNA"/>
</dbReference>
<accession>D4F0I4</accession>
<dbReference type="HOGENOM" id="CLU_3152236_0_0_6"/>
<name>D4F0I4_EDWTA</name>
<comment type="caution">
    <text evidence="1">The sequence shown here is derived from an EMBL/GenBank/DDBJ whole genome shotgun (WGS) entry which is preliminary data.</text>
</comment>
<protein>
    <submittedName>
        <fullName evidence="1">Uncharacterized protein</fullName>
    </submittedName>
</protein>